<dbReference type="SFLD" id="SFLDG01386">
    <property type="entry name" value="main_SPASM_domain-containing"/>
    <property type="match status" value="1"/>
</dbReference>
<dbReference type="CDD" id="cd01420">
    <property type="entry name" value="MoaC_PE"/>
    <property type="match status" value="1"/>
</dbReference>
<dbReference type="SFLD" id="SFLDS00029">
    <property type="entry name" value="Radical_SAM"/>
    <property type="match status" value="1"/>
</dbReference>
<dbReference type="EC" id="4.1.99.22" evidence="6"/>
<dbReference type="InterPro" id="IPR040064">
    <property type="entry name" value="MoaA-like"/>
</dbReference>
<evidence type="ECO:0000256" key="1">
    <source>
        <dbReference type="ARBA" id="ARBA00001637"/>
    </source>
</evidence>
<dbReference type="InterPro" id="IPR023045">
    <property type="entry name" value="MoaC"/>
</dbReference>
<dbReference type="PROSITE" id="PS51918">
    <property type="entry name" value="RADICAL_SAM"/>
    <property type="match status" value="1"/>
</dbReference>
<name>T2M4C2_HYDVU</name>
<dbReference type="NCBIfam" id="NF006870">
    <property type="entry name" value="PRK09364.1"/>
    <property type="match status" value="1"/>
</dbReference>
<dbReference type="GO" id="GO:0006777">
    <property type="term" value="P:Mo-molybdopterin cofactor biosynthetic process"/>
    <property type="evidence" value="ECO:0007669"/>
    <property type="project" value="UniProtKB-KW"/>
</dbReference>
<keyword evidence="16" id="KW-0501">Molybdenum cofactor biosynthesis</keyword>
<dbReference type="InterPro" id="IPR050105">
    <property type="entry name" value="MoCo_biosynth_MoaA/MoaC"/>
</dbReference>
<keyword evidence="11" id="KW-0479">Metal-binding</keyword>
<dbReference type="InterPro" id="IPR058240">
    <property type="entry name" value="rSAM_sf"/>
</dbReference>
<dbReference type="SFLD" id="SFLDG01383">
    <property type="entry name" value="cyclic_pyranopterin_phosphate"/>
    <property type="match status" value="1"/>
</dbReference>
<keyword evidence="13" id="KW-0408">Iron</keyword>
<comment type="catalytic activity">
    <reaction evidence="18">
        <text>GTP + AH2 + S-adenosyl-L-methionine = (8S)-3',8-cyclo-7,8-dihydroguanosine 5'-triphosphate + 5'-deoxyadenosine + L-methionine + A + H(+)</text>
        <dbReference type="Rhea" id="RHEA:49576"/>
        <dbReference type="ChEBI" id="CHEBI:13193"/>
        <dbReference type="ChEBI" id="CHEBI:15378"/>
        <dbReference type="ChEBI" id="CHEBI:17319"/>
        <dbReference type="ChEBI" id="CHEBI:17499"/>
        <dbReference type="ChEBI" id="CHEBI:37565"/>
        <dbReference type="ChEBI" id="CHEBI:57844"/>
        <dbReference type="ChEBI" id="CHEBI:59789"/>
        <dbReference type="ChEBI" id="CHEBI:131766"/>
        <dbReference type="EC" id="4.1.99.22"/>
    </reaction>
</comment>
<evidence type="ECO:0000256" key="9">
    <source>
        <dbReference type="ARBA" id="ARBA00022485"/>
    </source>
</evidence>
<comment type="catalytic activity">
    <reaction evidence="1">
        <text>(8S)-3',8-cyclo-7,8-dihydroguanosine 5'-triphosphate = cyclic pyranopterin phosphate + diphosphate</text>
        <dbReference type="Rhea" id="RHEA:49580"/>
        <dbReference type="ChEBI" id="CHEBI:33019"/>
        <dbReference type="ChEBI" id="CHEBI:59648"/>
        <dbReference type="ChEBI" id="CHEBI:131766"/>
        <dbReference type="EC" id="4.6.1.17"/>
    </reaction>
</comment>
<evidence type="ECO:0000256" key="20">
    <source>
        <dbReference type="ARBA" id="ARBA00063038"/>
    </source>
</evidence>
<comment type="function">
    <text evidence="19">Isoform MOCS1A and isoform MOCS1B probably form a complex that catalyzes the conversion of 5'-GTP to cyclic pyranopterin monophosphate (cPMP). MOCS1A catalyzes the cyclization of GTP to (8S)-3',8-cyclo-7,8-dihydroguanosine 5'-triphosphate and MOCS1B catalyzes the subsequent conversion of (8S)-3',8-cyclo-7,8-dihydroguanosine 5'-triphosphate to cPMP.</text>
</comment>
<evidence type="ECO:0000256" key="2">
    <source>
        <dbReference type="ARBA" id="ARBA00001966"/>
    </source>
</evidence>
<dbReference type="FunFam" id="3.20.20.70:FF:000117">
    <property type="entry name" value="molybdenum cofactor biosynthesis protein 1"/>
    <property type="match status" value="1"/>
</dbReference>
<dbReference type="SUPFAM" id="SSF102114">
    <property type="entry name" value="Radical SAM enzymes"/>
    <property type="match status" value="1"/>
</dbReference>
<evidence type="ECO:0000256" key="19">
    <source>
        <dbReference type="ARBA" id="ARBA00054222"/>
    </source>
</evidence>
<evidence type="ECO:0000256" key="13">
    <source>
        <dbReference type="ARBA" id="ARBA00023004"/>
    </source>
</evidence>
<dbReference type="InterPro" id="IPR010505">
    <property type="entry name" value="MoaA_twitch"/>
</dbReference>
<dbReference type="SUPFAM" id="SSF55040">
    <property type="entry name" value="Molybdenum cofactor biosynthesis protein C, MoaC"/>
    <property type="match status" value="1"/>
</dbReference>
<evidence type="ECO:0000256" key="7">
    <source>
        <dbReference type="ARBA" id="ARBA00012575"/>
    </source>
</evidence>
<dbReference type="CDD" id="cd21117">
    <property type="entry name" value="Twitch_MoaA"/>
    <property type="match status" value="1"/>
</dbReference>
<dbReference type="Pfam" id="PF04055">
    <property type="entry name" value="Radical_SAM"/>
    <property type="match status" value="1"/>
</dbReference>
<dbReference type="SFLD" id="SFLDG01067">
    <property type="entry name" value="SPASM/twitch_domain_containing"/>
    <property type="match status" value="1"/>
</dbReference>
<evidence type="ECO:0000256" key="6">
    <source>
        <dbReference type="ARBA" id="ARBA00012167"/>
    </source>
</evidence>
<evidence type="ECO:0000256" key="18">
    <source>
        <dbReference type="ARBA" id="ARBA00048697"/>
    </source>
</evidence>
<evidence type="ECO:0000256" key="16">
    <source>
        <dbReference type="ARBA" id="ARBA00023150"/>
    </source>
</evidence>
<dbReference type="AlphaFoldDB" id="T2M4C2"/>
<comment type="similarity">
    <text evidence="5">In the N-terminal section; belongs to the radical SAM superfamily. MoaA family.</text>
</comment>
<evidence type="ECO:0000256" key="11">
    <source>
        <dbReference type="ARBA" id="ARBA00022723"/>
    </source>
</evidence>
<protein>
    <recommendedName>
        <fullName evidence="8">Molybdenum cofactor biosynthesis protein 1</fullName>
        <ecNumber evidence="6">4.1.99.22</ecNumber>
        <ecNumber evidence="7">4.6.1.17</ecNumber>
    </recommendedName>
</protein>
<gene>
    <name evidence="22" type="primary">MOCS1</name>
</gene>
<dbReference type="InterPro" id="IPR013483">
    <property type="entry name" value="MoaA"/>
</dbReference>
<dbReference type="EC" id="4.6.1.17" evidence="7"/>
<accession>T2M4C2</accession>
<dbReference type="GO" id="GO:0061799">
    <property type="term" value="F:cyclic pyranopterin monophosphate synthase activity"/>
    <property type="evidence" value="ECO:0007669"/>
    <property type="project" value="UniProtKB-EC"/>
</dbReference>
<dbReference type="EMBL" id="HAAD01000679">
    <property type="protein sequence ID" value="CDG66911.1"/>
    <property type="molecule type" value="mRNA"/>
</dbReference>
<evidence type="ECO:0000256" key="17">
    <source>
        <dbReference type="ARBA" id="ARBA00023239"/>
    </source>
</evidence>
<dbReference type="InterPro" id="IPR036522">
    <property type="entry name" value="MoaC_sf"/>
</dbReference>
<evidence type="ECO:0000256" key="15">
    <source>
        <dbReference type="ARBA" id="ARBA00023134"/>
    </source>
</evidence>
<comment type="subunit">
    <text evidence="20">Isoform MOCS1A and isoform MOCS1B probably form a heterooligomer.</text>
</comment>
<dbReference type="UniPathway" id="UPA00344"/>
<evidence type="ECO:0000256" key="14">
    <source>
        <dbReference type="ARBA" id="ARBA00023014"/>
    </source>
</evidence>
<dbReference type="InterPro" id="IPR007197">
    <property type="entry name" value="rSAM"/>
</dbReference>
<dbReference type="GO" id="GO:0051539">
    <property type="term" value="F:4 iron, 4 sulfur cluster binding"/>
    <property type="evidence" value="ECO:0007669"/>
    <property type="project" value="UniProtKB-KW"/>
</dbReference>
<keyword evidence="10" id="KW-0949">S-adenosyl-L-methionine</keyword>
<organism evidence="22">
    <name type="scientific">Hydra vulgaris</name>
    <name type="common">Hydra</name>
    <name type="synonym">Hydra attenuata</name>
    <dbReference type="NCBI Taxonomy" id="6087"/>
    <lineage>
        <taxon>Eukaryota</taxon>
        <taxon>Metazoa</taxon>
        <taxon>Cnidaria</taxon>
        <taxon>Hydrozoa</taxon>
        <taxon>Hydroidolina</taxon>
        <taxon>Anthoathecata</taxon>
        <taxon>Aplanulata</taxon>
        <taxon>Hydridae</taxon>
        <taxon>Hydra</taxon>
    </lineage>
</organism>
<dbReference type="NCBIfam" id="TIGR00581">
    <property type="entry name" value="moaC"/>
    <property type="match status" value="1"/>
</dbReference>
<dbReference type="InterPro" id="IPR047594">
    <property type="entry name" value="MoaC_bact/euk"/>
</dbReference>
<dbReference type="PANTHER" id="PTHR22960:SF0">
    <property type="entry name" value="MOLYBDENUM COFACTOR BIOSYNTHESIS PROTEIN 1"/>
    <property type="match status" value="1"/>
</dbReference>
<evidence type="ECO:0000259" key="21">
    <source>
        <dbReference type="PROSITE" id="PS51918"/>
    </source>
</evidence>
<evidence type="ECO:0000256" key="10">
    <source>
        <dbReference type="ARBA" id="ARBA00022691"/>
    </source>
</evidence>
<keyword evidence="14" id="KW-0411">Iron-sulfur</keyword>
<dbReference type="GO" id="GO:0046872">
    <property type="term" value="F:metal ion binding"/>
    <property type="evidence" value="ECO:0007669"/>
    <property type="project" value="UniProtKB-KW"/>
</dbReference>
<keyword evidence="9" id="KW-0004">4Fe-4S</keyword>
<feature type="non-terminal residue" evidence="22">
    <location>
        <position position="1"/>
    </location>
</feature>
<evidence type="ECO:0000256" key="8">
    <source>
        <dbReference type="ARBA" id="ARBA00015273"/>
    </source>
</evidence>
<keyword evidence="12" id="KW-0547">Nucleotide-binding</keyword>
<dbReference type="Gene3D" id="3.30.70.640">
    <property type="entry name" value="Molybdopterin cofactor biosynthesis C (MoaC) domain"/>
    <property type="match status" value="1"/>
</dbReference>
<evidence type="ECO:0000256" key="3">
    <source>
        <dbReference type="ARBA" id="ARBA00005046"/>
    </source>
</evidence>
<dbReference type="NCBIfam" id="TIGR02666">
    <property type="entry name" value="moaA"/>
    <property type="match status" value="1"/>
</dbReference>
<dbReference type="PROSITE" id="PS01305">
    <property type="entry name" value="MOAA_NIFB_PQQE"/>
    <property type="match status" value="1"/>
</dbReference>
<keyword evidence="17" id="KW-0456">Lyase</keyword>
<dbReference type="GO" id="GO:0005525">
    <property type="term" value="F:GTP binding"/>
    <property type="evidence" value="ECO:0007669"/>
    <property type="project" value="UniProtKB-KW"/>
</dbReference>
<comment type="cofactor">
    <cofactor evidence="2">
        <name>[4Fe-4S] cluster</name>
        <dbReference type="ChEBI" id="CHEBI:49883"/>
    </cofactor>
</comment>
<dbReference type="PANTHER" id="PTHR22960">
    <property type="entry name" value="MOLYBDOPTERIN COFACTOR SYNTHESIS PROTEIN A"/>
    <property type="match status" value="1"/>
</dbReference>
<evidence type="ECO:0000313" key="22">
    <source>
        <dbReference type="EMBL" id="CDG66911.1"/>
    </source>
</evidence>
<comment type="similarity">
    <text evidence="4">In the C-terminal section; belongs to the MoaC family.</text>
</comment>
<keyword evidence="15" id="KW-0342">GTP-binding</keyword>
<dbReference type="InterPro" id="IPR000385">
    <property type="entry name" value="MoaA_NifB_PqqE_Fe-S-bd_CS"/>
</dbReference>
<evidence type="ECO:0000256" key="5">
    <source>
        <dbReference type="ARBA" id="ARBA00009862"/>
    </source>
</evidence>
<reference evidence="22" key="1">
    <citation type="journal article" date="2013" name="Genome Biol. Evol.">
        <title>Punctuated emergences of genetic and phenotypic innovations in eumetazoan, bilaterian, euteleostome, and hominidae ancestors.</title>
        <authorList>
            <person name="Wenger Y."/>
            <person name="Galliot B."/>
        </authorList>
    </citation>
    <scope>NUCLEOTIDE SEQUENCE</scope>
    <source>
        <tissue evidence="22">Whole animals</tissue>
    </source>
</reference>
<dbReference type="OrthoDB" id="429626at2759"/>
<proteinExistence type="evidence at transcript level"/>
<dbReference type="Pfam" id="PF01967">
    <property type="entry name" value="MoaC"/>
    <property type="match status" value="1"/>
</dbReference>
<feature type="domain" description="Radical SAM core" evidence="21">
    <location>
        <begin position="101"/>
        <end position="314"/>
    </location>
</feature>
<comment type="pathway">
    <text evidence="3">Cofactor biosynthesis; molybdopterin biosynthesis.</text>
</comment>
<dbReference type="GO" id="GO:0061798">
    <property type="term" value="F:GTP 3',8'-cyclase activity"/>
    <property type="evidence" value="ECO:0007669"/>
    <property type="project" value="UniProtKB-EC"/>
</dbReference>
<dbReference type="CDD" id="cd01335">
    <property type="entry name" value="Radical_SAM"/>
    <property type="match status" value="1"/>
</dbReference>
<dbReference type="HAMAP" id="MF_01225_B">
    <property type="entry name" value="MoaA_B"/>
    <property type="match status" value="1"/>
</dbReference>
<dbReference type="InterPro" id="IPR013785">
    <property type="entry name" value="Aldolase_TIM"/>
</dbReference>
<evidence type="ECO:0000256" key="4">
    <source>
        <dbReference type="ARBA" id="ARBA00008484"/>
    </source>
</evidence>
<dbReference type="Gene3D" id="3.20.20.70">
    <property type="entry name" value="Aldolase class I"/>
    <property type="match status" value="1"/>
</dbReference>
<dbReference type="InterPro" id="IPR006638">
    <property type="entry name" value="Elp3/MiaA/NifB-like_rSAM"/>
</dbReference>
<evidence type="ECO:0000256" key="12">
    <source>
        <dbReference type="ARBA" id="ARBA00022741"/>
    </source>
</evidence>
<dbReference type="Pfam" id="PF06463">
    <property type="entry name" value="Mob_synth_C"/>
    <property type="match status" value="1"/>
</dbReference>
<sequence length="802" mass="90813">MILDQQVRQLEKARASGNLTLDPSVVALFDPLQTSHENLILQTDNIVKCEPIVLERPNNTSDHDDYTIAPKRFLAECSFDIYFYSKVPHDKKTFSSFLTDSFGRKHNYLRISLTERCNLRCGYCMPEEGVLLTNKDDLLTNEEMIRLARLFVFEGVNKIRLTGGEPLVRKDIVQICDQLSSLKGLKTLAITTNGLVAEQKLLYLKQAGLTNVNISLDTMIEKKFEFISRRKGLTKVFNAIEKAIELKFNSVKINCVVMKGLNDDELIEFVNFTQNKPVDVRFIEYMPFDGNKWAPVKFVPYGEMLKLIFQKFPDIVKVEDDPNDTAKTYKVPDFKGRFGFITSMSEHFCGTCNRLRLTADGNLKVCLFGPNEVSLRDLIRSGASDTDLLNIISIAVGSKKKQHAGMHTLANTKNRPMILVVVRSYPIVYQPIPLLGNIIHNTSIFFRNISVRYLYVSSINRKLTHVTKNGEVMMVDTSDKMSTRRTASACGQVKVNVEIMNQIKKNLLKKGDVLNVAKIAGIMAAKKTQDLIPLCHNINLSKIDVNIYLIESESVVKVECCVSAEGQTGVEMEALTAVSISCLTIYDMCKALSHDIVIQSILLNSKCGGKKNFIRSKNEFGFSLTRPLAKTRCWLKSTKDIHNWCSQLSHAFLELFERLQNLEITKIENDDNIQYLKTKIIKAASSSKSICDWSLIVKQGKQKKKPTDQLLATNVAINELEERKRRAKNVIIYGVDVTVNENIEMKSKDDESKVKEIKIIDEENVIPKIIRRLRSKTDKPGPILVELTEGFLRNKILGTAKK</sequence>
<dbReference type="SMART" id="SM00729">
    <property type="entry name" value="Elp3"/>
    <property type="match status" value="1"/>
</dbReference>
<dbReference type="InterPro" id="IPR002820">
    <property type="entry name" value="Mopterin_CF_biosynth-C_dom"/>
</dbReference>